<dbReference type="SUPFAM" id="SSF46600">
    <property type="entry name" value="C-terminal UvrC-binding domain of UvrB"/>
    <property type="match status" value="1"/>
</dbReference>
<dbReference type="InterPro" id="IPR052046">
    <property type="entry name" value="GH57_Enzymes"/>
</dbReference>
<keyword evidence="2" id="KW-0119">Carbohydrate metabolism</keyword>
<dbReference type="GO" id="GO:0005975">
    <property type="term" value="P:carbohydrate metabolic process"/>
    <property type="evidence" value="ECO:0007669"/>
    <property type="project" value="InterPro"/>
</dbReference>
<gene>
    <name evidence="4" type="ORF">A3B86_02990</name>
</gene>
<evidence type="ECO:0000256" key="2">
    <source>
        <dbReference type="ARBA" id="ARBA00023277"/>
    </source>
</evidence>
<protein>
    <recommendedName>
        <fullName evidence="3">UVR domain-containing protein</fullName>
    </recommendedName>
</protein>
<dbReference type="InterPro" id="IPR004300">
    <property type="entry name" value="Glyco_hydro_57_N"/>
</dbReference>
<dbReference type="GO" id="GO:0003824">
    <property type="term" value="F:catalytic activity"/>
    <property type="evidence" value="ECO:0007669"/>
    <property type="project" value="InterPro"/>
</dbReference>
<comment type="similarity">
    <text evidence="1">Belongs to the glycosyl hydrolase 57 family.</text>
</comment>
<proteinExistence type="inferred from homology"/>
<dbReference type="InterPro" id="IPR036876">
    <property type="entry name" value="UVR_dom_sf"/>
</dbReference>
<dbReference type="PANTHER" id="PTHR36306:SF1">
    <property type="entry name" value="ALPHA-AMYLASE-RELATED"/>
    <property type="match status" value="1"/>
</dbReference>
<organism evidence="4 5">
    <name type="scientific">Candidatus Yanofskybacteria bacterium RIFCSPHIGHO2_02_FULL_38_22b</name>
    <dbReference type="NCBI Taxonomy" id="1802673"/>
    <lineage>
        <taxon>Bacteria</taxon>
        <taxon>Candidatus Yanofskyibacteriota</taxon>
    </lineage>
</organism>
<name>A0A1F8F2E0_9BACT</name>
<accession>A0A1F8F2E0</accession>
<dbReference type="Proteomes" id="UP000176834">
    <property type="component" value="Unassembled WGS sequence"/>
</dbReference>
<evidence type="ECO:0000259" key="3">
    <source>
        <dbReference type="PROSITE" id="PS50151"/>
    </source>
</evidence>
<dbReference type="SUPFAM" id="SSF88713">
    <property type="entry name" value="Glycoside hydrolase/deacetylase"/>
    <property type="match status" value="1"/>
</dbReference>
<sequence>MYWANFIHIYQPPIQKEVWIKRIAEECYRKIFSGLLDIPRSRLSLNINGVLCELLEKYGAKDVLENIKKLVDRGNIELTGSAKYHAFLPLMPEAEIERQISLNEETLNHYFGSSWKRGGFFSPEMAYSKKVAQVAKKMGYKWIIVDELGFPSQRGPADNAIYRIKDLDEFKVFFRDRRLSFTILSAQIGAGILPTILRYIGEQRLKSDVYSVTAMDGETFGHHRPGLEMLLFDIFKSSDIEPVLVSDLINKFPNSVVVDPKDSTWATTRKNLKENKPFARWKDEDNSVQKKQWELTDLAIKLVQQNLSDTESRSMLDRALHSDQYWWSSAKPWWSLEMIERGAFELKQIITRSAIASEEDKKRAEELYKDVLFTGFEWQRTGLVDEIARHENEEIQEKMEVKERLFVTKEEYRQMINNLKKQVSLSAKAEDYYRAAMIKDRIRELTEEMEKSGPQ</sequence>
<comment type="caution">
    <text evidence="4">The sequence shown here is derived from an EMBL/GenBank/DDBJ whole genome shotgun (WGS) entry which is preliminary data.</text>
</comment>
<dbReference type="Pfam" id="PF03065">
    <property type="entry name" value="Glyco_hydro_57"/>
    <property type="match status" value="1"/>
</dbReference>
<dbReference type="EMBL" id="MGJN01000014">
    <property type="protein sequence ID" value="OGN06838.1"/>
    <property type="molecule type" value="Genomic_DNA"/>
</dbReference>
<evidence type="ECO:0000313" key="5">
    <source>
        <dbReference type="Proteomes" id="UP000176834"/>
    </source>
</evidence>
<evidence type="ECO:0000313" key="4">
    <source>
        <dbReference type="EMBL" id="OGN06838.1"/>
    </source>
</evidence>
<reference evidence="4 5" key="1">
    <citation type="journal article" date="2016" name="Nat. Commun.">
        <title>Thousands of microbial genomes shed light on interconnected biogeochemical processes in an aquifer system.</title>
        <authorList>
            <person name="Anantharaman K."/>
            <person name="Brown C.T."/>
            <person name="Hug L.A."/>
            <person name="Sharon I."/>
            <person name="Castelle C.J."/>
            <person name="Probst A.J."/>
            <person name="Thomas B.C."/>
            <person name="Singh A."/>
            <person name="Wilkins M.J."/>
            <person name="Karaoz U."/>
            <person name="Brodie E.L."/>
            <person name="Williams K.H."/>
            <person name="Hubbard S.S."/>
            <person name="Banfield J.F."/>
        </authorList>
    </citation>
    <scope>NUCLEOTIDE SEQUENCE [LARGE SCALE GENOMIC DNA]</scope>
</reference>
<dbReference type="InterPro" id="IPR011330">
    <property type="entry name" value="Glyco_hydro/deAcase_b/a-brl"/>
</dbReference>
<dbReference type="AlphaFoldDB" id="A0A1F8F2E0"/>
<feature type="domain" description="UVR" evidence="3">
    <location>
        <begin position="413"/>
        <end position="448"/>
    </location>
</feature>
<dbReference type="InterPro" id="IPR001943">
    <property type="entry name" value="UVR_dom"/>
</dbReference>
<evidence type="ECO:0000256" key="1">
    <source>
        <dbReference type="ARBA" id="ARBA00006821"/>
    </source>
</evidence>
<dbReference type="PROSITE" id="PS50151">
    <property type="entry name" value="UVR"/>
    <property type="match status" value="1"/>
</dbReference>
<dbReference type="PANTHER" id="PTHR36306">
    <property type="entry name" value="ALPHA-AMYLASE-RELATED-RELATED"/>
    <property type="match status" value="1"/>
</dbReference>
<dbReference type="Gene3D" id="3.20.110.20">
    <property type="match status" value="1"/>
</dbReference>